<dbReference type="EMBL" id="KZ388462">
    <property type="protein sequence ID" value="PIO55153.1"/>
    <property type="molecule type" value="Genomic_DNA"/>
</dbReference>
<sequence>DFKLGNEPIFQTLYRTVEGHKPSYREKLDTLPWWVVTQTLTSKGISDIIENAYLLCKVMLKGLSSFPQIEVVGMENAADFVTRVYKNQYTAPTVLIFKYRYNASKEAAKLGQGVVGECQSLGIHMIELGGTYGTAFRFCPLEHAA</sequence>
<gene>
    <name evidence="2" type="ORF">TELCIR_23463</name>
</gene>
<proteinExistence type="predicted"/>
<evidence type="ECO:0000313" key="2">
    <source>
        <dbReference type="EMBL" id="PIO55153.1"/>
    </source>
</evidence>
<feature type="non-terminal residue" evidence="2">
    <location>
        <position position="1"/>
    </location>
</feature>
<dbReference type="AlphaFoldDB" id="A0A2G9TB20"/>
<accession>A0A2G9TB20</accession>
<dbReference type="InterPro" id="IPR055103">
    <property type="entry name" value="PDXDC1-like_2nd"/>
</dbReference>
<dbReference type="Proteomes" id="UP000230423">
    <property type="component" value="Unassembled WGS sequence"/>
</dbReference>
<keyword evidence="3" id="KW-1185">Reference proteome</keyword>
<feature type="non-terminal residue" evidence="2">
    <location>
        <position position="145"/>
    </location>
</feature>
<evidence type="ECO:0000313" key="3">
    <source>
        <dbReference type="Proteomes" id="UP000230423"/>
    </source>
</evidence>
<protein>
    <recommendedName>
        <fullName evidence="1">PDXDC1/PDXD2 second domain-containing protein</fullName>
    </recommendedName>
</protein>
<organism evidence="2 3">
    <name type="scientific">Teladorsagia circumcincta</name>
    <name type="common">Brown stomach worm</name>
    <name type="synonym">Ostertagia circumcincta</name>
    <dbReference type="NCBI Taxonomy" id="45464"/>
    <lineage>
        <taxon>Eukaryota</taxon>
        <taxon>Metazoa</taxon>
        <taxon>Ecdysozoa</taxon>
        <taxon>Nematoda</taxon>
        <taxon>Chromadorea</taxon>
        <taxon>Rhabditida</taxon>
        <taxon>Rhabditina</taxon>
        <taxon>Rhabditomorpha</taxon>
        <taxon>Strongyloidea</taxon>
        <taxon>Trichostrongylidae</taxon>
        <taxon>Teladorsagia</taxon>
    </lineage>
</organism>
<dbReference type="Pfam" id="PF22930">
    <property type="entry name" value="PDXDC1-like_cen"/>
    <property type="match status" value="1"/>
</dbReference>
<feature type="domain" description="PDXDC1/PDXD2 second" evidence="1">
    <location>
        <begin position="110"/>
        <end position="145"/>
    </location>
</feature>
<name>A0A2G9TB20_TELCI</name>
<reference evidence="2 3" key="1">
    <citation type="submission" date="2015-09" db="EMBL/GenBank/DDBJ databases">
        <title>Draft genome of the parasitic nematode Teladorsagia circumcincta isolate WARC Sus (inbred).</title>
        <authorList>
            <person name="Mitreva M."/>
        </authorList>
    </citation>
    <scope>NUCLEOTIDE SEQUENCE [LARGE SCALE GENOMIC DNA]</scope>
    <source>
        <strain evidence="2 3">S</strain>
    </source>
</reference>
<evidence type="ECO:0000259" key="1">
    <source>
        <dbReference type="Pfam" id="PF22930"/>
    </source>
</evidence>
<dbReference type="OrthoDB" id="2161780at2759"/>